<sequence length="408" mass="42148" precursor="true">MRVLTACLAAALAVGSPAVAADWPSFRGNPQLTGTTADTLPDAPKLLWTADAPDGVAATAAIVGDRVFTAGLSGELHCRGIKTGEPVWTYRTEEVGKFRPGFLSSPAVADGRVYLGDEDGFLHAVDAATGKKLWTFETGAEIISSPTLTTVPGTGPGESGDVPVVLFGSYDAKLYCLTAEDGKLRWELETQGRVHCTPAVAQGPEGAARTFIAGCDEHLRGAAIADGSVTLDVEIGTYLIASPAAVDGTVYFGTYAGDVLAVDASSESVPGANVPEAKAVVWRAEPDGQFEFKSSAAATADRVFVTGGNKVAKALDRKTGKTAWEFLLKAGSESSPVVTGVGTDKERIWFGGADRTLHCLNAADGTEVWSQNLRKGIVASPAVGGPEGAAVLVIGTEGPNGQWFCFGG</sequence>
<feature type="signal peptide" evidence="1">
    <location>
        <begin position="1"/>
        <end position="20"/>
    </location>
</feature>
<dbReference type="SUPFAM" id="SSF50998">
    <property type="entry name" value="Quinoprotein alcohol dehydrogenase-like"/>
    <property type="match status" value="2"/>
</dbReference>
<feature type="domain" description="Pyrrolo-quinoline quinone repeat" evidence="2">
    <location>
        <begin position="147"/>
        <end position="266"/>
    </location>
</feature>
<dbReference type="InterPro" id="IPR011047">
    <property type="entry name" value="Quinoprotein_ADH-like_sf"/>
</dbReference>
<dbReference type="SMART" id="SM00564">
    <property type="entry name" value="PQQ"/>
    <property type="match status" value="6"/>
</dbReference>
<dbReference type="InterPro" id="IPR015943">
    <property type="entry name" value="WD40/YVTN_repeat-like_dom_sf"/>
</dbReference>
<dbReference type="GO" id="GO:0004674">
    <property type="term" value="F:protein serine/threonine kinase activity"/>
    <property type="evidence" value="ECO:0007669"/>
    <property type="project" value="UniProtKB-EC"/>
</dbReference>
<keyword evidence="3" id="KW-0808">Transferase</keyword>
<evidence type="ECO:0000313" key="3">
    <source>
        <dbReference type="EMBL" id="QDT15751.1"/>
    </source>
</evidence>
<dbReference type="KEGG" id="acaf:CA12_18440"/>
<evidence type="ECO:0000259" key="2">
    <source>
        <dbReference type="Pfam" id="PF13360"/>
    </source>
</evidence>
<dbReference type="EC" id="2.7.11.1" evidence="3"/>
<dbReference type="EMBL" id="CP036265">
    <property type="protein sequence ID" value="QDT15751.1"/>
    <property type="molecule type" value="Genomic_DNA"/>
</dbReference>
<feature type="domain" description="Pyrrolo-quinoline quinone repeat" evidence="2">
    <location>
        <begin position="45"/>
        <end position="143"/>
    </location>
</feature>
<evidence type="ECO:0000256" key="1">
    <source>
        <dbReference type="SAM" id="SignalP"/>
    </source>
</evidence>
<proteinExistence type="predicted"/>
<keyword evidence="1" id="KW-0732">Signal</keyword>
<dbReference type="PANTHER" id="PTHR34512:SF30">
    <property type="entry name" value="OUTER MEMBRANE PROTEIN ASSEMBLY FACTOR BAMB"/>
    <property type="match status" value="1"/>
</dbReference>
<dbReference type="Gene3D" id="2.130.10.10">
    <property type="entry name" value="YVTN repeat-like/Quinoprotein amine dehydrogenase"/>
    <property type="match status" value="2"/>
</dbReference>
<dbReference type="PANTHER" id="PTHR34512">
    <property type="entry name" value="CELL SURFACE PROTEIN"/>
    <property type="match status" value="1"/>
</dbReference>
<feature type="domain" description="Pyrrolo-quinoline quinone repeat" evidence="2">
    <location>
        <begin position="313"/>
        <end position="385"/>
    </location>
</feature>
<dbReference type="RefSeq" id="WP_145358655.1">
    <property type="nucleotide sequence ID" value="NZ_CP036265.1"/>
</dbReference>
<keyword evidence="4" id="KW-1185">Reference proteome</keyword>
<gene>
    <name evidence="3" type="primary">afsK_2</name>
    <name evidence="3" type="ORF">CA12_18440</name>
</gene>
<protein>
    <submittedName>
        <fullName evidence="3">Serine/threonine-protein kinase AfsK</fullName>
        <ecNumber evidence="3">2.7.11.1</ecNumber>
    </submittedName>
</protein>
<organism evidence="3 4">
    <name type="scientific">Alienimonas californiensis</name>
    <dbReference type="NCBI Taxonomy" id="2527989"/>
    <lineage>
        <taxon>Bacteria</taxon>
        <taxon>Pseudomonadati</taxon>
        <taxon>Planctomycetota</taxon>
        <taxon>Planctomycetia</taxon>
        <taxon>Planctomycetales</taxon>
        <taxon>Planctomycetaceae</taxon>
        <taxon>Alienimonas</taxon>
    </lineage>
</organism>
<dbReference type="InterPro" id="IPR002372">
    <property type="entry name" value="PQQ_rpt_dom"/>
</dbReference>
<name>A0A517P8Q6_9PLAN</name>
<dbReference type="OrthoDB" id="256225at2"/>
<accession>A0A517P8Q6</accession>
<dbReference type="InterPro" id="IPR018391">
    <property type="entry name" value="PQQ_b-propeller_rpt"/>
</dbReference>
<feature type="chain" id="PRO_5021790820" evidence="1">
    <location>
        <begin position="21"/>
        <end position="408"/>
    </location>
</feature>
<dbReference type="Pfam" id="PF13360">
    <property type="entry name" value="PQQ_2"/>
    <property type="match status" value="3"/>
</dbReference>
<keyword evidence="3" id="KW-0418">Kinase</keyword>
<reference evidence="3 4" key="1">
    <citation type="submission" date="2019-02" db="EMBL/GenBank/DDBJ databases">
        <title>Deep-cultivation of Planctomycetes and their phenomic and genomic characterization uncovers novel biology.</title>
        <authorList>
            <person name="Wiegand S."/>
            <person name="Jogler M."/>
            <person name="Boedeker C."/>
            <person name="Pinto D."/>
            <person name="Vollmers J."/>
            <person name="Rivas-Marin E."/>
            <person name="Kohn T."/>
            <person name="Peeters S.H."/>
            <person name="Heuer A."/>
            <person name="Rast P."/>
            <person name="Oberbeckmann S."/>
            <person name="Bunk B."/>
            <person name="Jeske O."/>
            <person name="Meyerdierks A."/>
            <person name="Storesund J.E."/>
            <person name="Kallscheuer N."/>
            <person name="Luecker S."/>
            <person name="Lage O.M."/>
            <person name="Pohl T."/>
            <person name="Merkel B.J."/>
            <person name="Hornburger P."/>
            <person name="Mueller R.-W."/>
            <person name="Bruemmer F."/>
            <person name="Labrenz M."/>
            <person name="Spormann A.M."/>
            <person name="Op den Camp H."/>
            <person name="Overmann J."/>
            <person name="Amann R."/>
            <person name="Jetten M.S.M."/>
            <person name="Mascher T."/>
            <person name="Medema M.H."/>
            <person name="Devos D.P."/>
            <person name="Kaster A.-K."/>
            <person name="Ovreas L."/>
            <person name="Rohde M."/>
            <person name="Galperin M.Y."/>
            <person name="Jogler C."/>
        </authorList>
    </citation>
    <scope>NUCLEOTIDE SEQUENCE [LARGE SCALE GENOMIC DNA]</scope>
    <source>
        <strain evidence="3 4">CA12</strain>
    </source>
</reference>
<dbReference type="Proteomes" id="UP000318741">
    <property type="component" value="Chromosome"/>
</dbReference>
<evidence type="ECO:0000313" key="4">
    <source>
        <dbReference type="Proteomes" id="UP000318741"/>
    </source>
</evidence>
<dbReference type="AlphaFoldDB" id="A0A517P8Q6"/>